<organism evidence="1 2">
    <name type="scientific">Violaceomyces palustris</name>
    <dbReference type="NCBI Taxonomy" id="1673888"/>
    <lineage>
        <taxon>Eukaryota</taxon>
        <taxon>Fungi</taxon>
        <taxon>Dikarya</taxon>
        <taxon>Basidiomycota</taxon>
        <taxon>Ustilaginomycotina</taxon>
        <taxon>Ustilaginomycetes</taxon>
        <taxon>Violaceomycetales</taxon>
        <taxon>Violaceomycetaceae</taxon>
        <taxon>Violaceomyces</taxon>
    </lineage>
</organism>
<sequence>MGPANYPVDQHPNYDHGENDPQQLPSYTPQTRPPPPEGPAPAYATVLGKVYPYSLRPVILFTSFITFLYLLVVAISQLRDVGNVGNTTRLNTFNIVCGALYLAAAAAEVVGFLGALKLNLRIATLYSRISIPAFATVVASEVIDIVSHFAFKSDQISACTRQYTGAVVSNGSGWLFGSSSSSTTTFSESDAQKYCNNRWSSDSTWQIIWLIVTLVLGIPFVVFSFGFVRQLRDPRSVRVIQRNWGWGNGGGGGGNRNAGAPSSMFTGPYDPLNANQGQAYPMAPYPPYGGSNARADENDPYAHPTGGMYAPPQHPPAPSDHRYNESRAGAPPTYARGTTSFDEEDLNDVKRNSITGDSSTARDPNARGAAEEAYGYNLNYDDPSPGNRSKAHDDRAV</sequence>
<gene>
    <name evidence="1" type="ORF">IE53DRAFT_383546</name>
</gene>
<keyword evidence="2" id="KW-1185">Reference proteome</keyword>
<protein>
    <submittedName>
        <fullName evidence="1">Uncharacterized protein</fullName>
    </submittedName>
</protein>
<proteinExistence type="predicted"/>
<evidence type="ECO:0000313" key="1">
    <source>
        <dbReference type="EMBL" id="PWN53910.1"/>
    </source>
</evidence>
<name>A0ACD0P783_9BASI</name>
<dbReference type="Proteomes" id="UP000245626">
    <property type="component" value="Unassembled WGS sequence"/>
</dbReference>
<dbReference type="EMBL" id="KZ819704">
    <property type="protein sequence ID" value="PWN53910.1"/>
    <property type="molecule type" value="Genomic_DNA"/>
</dbReference>
<accession>A0ACD0P783</accession>
<reference evidence="1 2" key="1">
    <citation type="journal article" date="2018" name="Mol. Biol. Evol.">
        <title>Broad Genomic Sampling Reveals a Smut Pathogenic Ancestry of the Fungal Clade Ustilaginomycotina.</title>
        <authorList>
            <person name="Kijpornyongpan T."/>
            <person name="Mondo S.J."/>
            <person name="Barry K."/>
            <person name="Sandor L."/>
            <person name="Lee J."/>
            <person name="Lipzen A."/>
            <person name="Pangilinan J."/>
            <person name="LaButti K."/>
            <person name="Hainaut M."/>
            <person name="Henrissat B."/>
            <person name="Grigoriev I.V."/>
            <person name="Spatafora J.W."/>
            <person name="Aime M.C."/>
        </authorList>
    </citation>
    <scope>NUCLEOTIDE SEQUENCE [LARGE SCALE GENOMIC DNA]</scope>
    <source>
        <strain evidence="1 2">SA 807</strain>
    </source>
</reference>
<evidence type="ECO:0000313" key="2">
    <source>
        <dbReference type="Proteomes" id="UP000245626"/>
    </source>
</evidence>